<proteinExistence type="predicted"/>
<reference evidence="2 3" key="1">
    <citation type="journal article" date="2022" name="Nat. Plants">
        <title>Genomes of leafy and leafless Platanthera orchids illuminate the evolution of mycoheterotrophy.</title>
        <authorList>
            <person name="Li M.H."/>
            <person name="Liu K.W."/>
            <person name="Li Z."/>
            <person name="Lu H.C."/>
            <person name="Ye Q.L."/>
            <person name="Zhang D."/>
            <person name="Wang J.Y."/>
            <person name="Li Y.F."/>
            <person name="Zhong Z.M."/>
            <person name="Liu X."/>
            <person name="Yu X."/>
            <person name="Liu D.K."/>
            <person name="Tu X.D."/>
            <person name="Liu B."/>
            <person name="Hao Y."/>
            <person name="Liao X.Y."/>
            <person name="Jiang Y.T."/>
            <person name="Sun W.H."/>
            <person name="Chen J."/>
            <person name="Chen Y.Q."/>
            <person name="Ai Y."/>
            <person name="Zhai J.W."/>
            <person name="Wu S.S."/>
            <person name="Zhou Z."/>
            <person name="Hsiao Y.Y."/>
            <person name="Wu W.L."/>
            <person name="Chen Y.Y."/>
            <person name="Lin Y.F."/>
            <person name="Hsu J.L."/>
            <person name="Li C.Y."/>
            <person name="Wang Z.W."/>
            <person name="Zhao X."/>
            <person name="Zhong W.Y."/>
            <person name="Ma X.K."/>
            <person name="Ma L."/>
            <person name="Huang J."/>
            <person name="Chen G.Z."/>
            <person name="Huang M.Z."/>
            <person name="Huang L."/>
            <person name="Peng D.H."/>
            <person name="Luo Y.B."/>
            <person name="Zou S.Q."/>
            <person name="Chen S.P."/>
            <person name="Lan S."/>
            <person name="Tsai W.C."/>
            <person name="Van de Peer Y."/>
            <person name="Liu Z.J."/>
        </authorList>
    </citation>
    <scope>NUCLEOTIDE SEQUENCE [LARGE SCALE GENOMIC DNA]</scope>
    <source>
        <strain evidence="2">Lor288</strain>
    </source>
</reference>
<evidence type="ECO:0000256" key="1">
    <source>
        <dbReference type="SAM" id="Phobius"/>
    </source>
</evidence>
<accession>A0ABR2LG21</accession>
<gene>
    <name evidence="2" type="ORF">KSP40_PGU005703</name>
</gene>
<comment type="caution">
    <text evidence="2">The sequence shown here is derived from an EMBL/GenBank/DDBJ whole genome shotgun (WGS) entry which is preliminary data.</text>
</comment>
<protein>
    <submittedName>
        <fullName evidence="2">Uncharacterized protein</fullName>
    </submittedName>
</protein>
<keyword evidence="1" id="KW-0472">Membrane</keyword>
<organism evidence="2 3">
    <name type="scientific">Platanthera guangdongensis</name>
    <dbReference type="NCBI Taxonomy" id="2320717"/>
    <lineage>
        <taxon>Eukaryota</taxon>
        <taxon>Viridiplantae</taxon>
        <taxon>Streptophyta</taxon>
        <taxon>Embryophyta</taxon>
        <taxon>Tracheophyta</taxon>
        <taxon>Spermatophyta</taxon>
        <taxon>Magnoliopsida</taxon>
        <taxon>Liliopsida</taxon>
        <taxon>Asparagales</taxon>
        <taxon>Orchidaceae</taxon>
        <taxon>Orchidoideae</taxon>
        <taxon>Orchideae</taxon>
        <taxon>Orchidinae</taxon>
        <taxon>Platanthera</taxon>
    </lineage>
</organism>
<name>A0ABR2LG21_9ASPA</name>
<keyword evidence="1" id="KW-1133">Transmembrane helix</keyword>
<evidence type="ECO:0000313" key="2">
    <source>
        <dbReference type="EMBL" id="KAK8939935.1"/>
    </source>
</evidence>
<keyword evidence="3" id="KW-1185">Reference proteome</keyword>
<evidence type="ECO:0000313" key="3">
    <source>
        <dbReference type="Proteomes" id="UP001412067"/>
    </source>
</evidence>
<dbReference type="EMBL" id="JBBWWR010000020">
    <property type="protein sequence ID" value="KAK8939935.1"/>
    <property type="molecule type" value="Genomic_DNA"/>
</dbReference>
<dbReference type="Proteomes" id="UP001412067">
    <property type="component" value="Unassembled WGS sequence"/>
</dbReference>
<feature type="transmembrane region" description="Helical" evidence="1">
    <location>
        <begin position="82"/>
        <end position="100"/>
    </location>
</feature>
<keyword evidence="1" id="KW-0812">Transmembrane</keyword>
<sequence>MSLVTFLHIWRSDGTTEDNKLSMPYDEIITYFFPEALCFIRGLLKIPFFANMDGRNNKPSKILNIISNGVLSHLILKKKLNAVKLLTLFLLCVGCFIAQLHTPSDSIFLTVQGWVMTIVMTF</sequence>
<feature type="transmembrane region" description="Helical" evidence="1">
    <location>
        <begin position="28"/>
        <end position="50"/>
    </location>
</feature>